<feature type="domain" description="Starch synthase catalytic" evidence="15">
    <location>
        <begin position="286"/>
        <end position="528"/>
    </location>
</feature>
<reference evidence="16" key="2">
    <citation type="submission" date="2023-04" db="EMBL/GenBank/DDBJ databases">
        <authorList>
            <person name="Bruccoleri R.E."/>
            <person name="Oakeley E.J."/>
            <person name="Faust A.-M."/>
            <person name="Dessus-Babus S."/>
            <person name="Altorfer M."/>
            <person name="Burckhardt D."/>
            <person name="Oertli M."/>
            <person name="Naumann U."/>
            <person name="Petersen F."/>
            <person name="Wong J."/>
        </authorList>
    </citation>
    <scope>NUCLEOTIDE SEQUENCE</scope>
    <source>
        <strain evidence="16">GSM-AAB239-AS_SAM_17_03QT</strain>
        <tissue evidence="16">Leaf</tissue>
    </source>
</reference>
<feature type="region of interest" description="Disordered" evidence="14">
    <location>
        <begin position="74"/>
        <end position="98"/>
    </location>
</feature>
<evidence type="ECO:0000256" key="4">
    <source>
        <dbReference type="ARBA" id="ARBA00004727"/>
    </source>
</evidence>
<dbReference type="PANTHER" id="PTHR45825">
    <property type="entry name" value="GRANULE-BOUND STARCH SYNTHASE 1, CHLOROPLASTIC/AMYLOPLASTIC"/>
    <property type="match status" value="1"/>
</dbReference>
<feature type="compositionally biased region" description="Polar residues" evidence="14">
    <location>
        <begin position="155"/>
        <end position="164"/>
    </location>
</feature>
<evidence type="ECO:0000313" key="16">
    <source>
        <dbReference type="EMBL" id="KAJ6805158.1"/>
    </source>
</evidence>
<keyword evidence="11" id="KW-0750">Starch biosynthesis</keyword>
<keyword evidence="9" id="KW-0328">Glycosyltransferase</keyword>
<evidence type="ECO:0000256" key="14">
    <source>
        <dbReference type="SAM" id="MobiDB-lite"/>
    </source>
</evidence>
<evidence type="ECO:0000256" key="1">
    <source>
        <dbReference type="ARBA" id="ARBA00001478"/>
    </source>
</evidence>
<dbReference type="Proteomes" id="UP001140949">
    <property type="component" value="Unassembled WGS sequence"/>
</dbReference>
<comment type="subcellular location">
    <subcellularLocation>
        <location evidence="3">Plastid</location>
        <location evidence="3">Amyloplast</location>
    </subcellularLocation>
    <subcellularLocation>
        <location evidence="2">Plastid</location>
        <location evidence="2">Chloroplast</location>
    </subcellularLocation>
</comment>
<comment type="pathway">
    <text evidence="4">Glycan biosynthesis; starch biosynthesis.</text>
</comment>
<evidence type="ECO:0000256" key="10">
    <source>
        <dbReference type="ARBA" id="ARBA00022679"/>
    </source>
</evidence>
<sequence length="667" mass="72716">MASLGSLPFLLEASSTTSSRALRRKGTSRPPPKRNVLYSNAAFKLRPFGPAGAAVAGKSVAGLGSVSGKKGIASAAAAGGSGGGGVEEDGGGEEMEEKKVVADETLRATIEQSKKVLALQKDLLRQIAERRKLASSIKSSAVSTEWDTSDESANYFTKMEQSSPRGGFERKYSSGTISDKSTDTADIKSVNPPISDRRKSFYEEKRIEKPPAEHAIANARGSPREASLGASQSEILSPNISKISEPFGDEDDQDLKKSDGEGVGVKHDATTVEGNGSPLAGPNVMNVILVAAECAPWSKTGGLGDVAGALPKALARRGHRVMVVAPRYGDYSEPQDLGVRKRYKVDGQDMEVSYCHAYIDGVDFVFLDSASFRHCGNDIYGGNRVDILKRMVLFCKAAVEVPWHVPCGGVCYGDGNLVFIANDWHTALLPVYLKAYYRDNGLMIYTRCVLVIHNIAHQGRGPLDDFRYVDLPGHYMDLFKLYDPMGGEHFNIFAAGLKAADRVVTVSHGYSWELKTSEGGWGLNGIINENDWKFRGIVNGIDTEDWNPKLDIHLKSDGYTNYSLGTLQTGKPQCKAALQRELGLPVRDNVPVIGFIGRLDHQKGVDLIAEAMQWIVSQDLQLVMLGTGRADLEEMLRNFEKHHRDKVRGWVGFSVKMAHRITVLMFC</sequence>
<keyword evidence="13" id="KW-0035">Amyloplast</keyword>
<feature type="region of interest" description="Disordered" evidence="14">
    <location>
        <begin position="15"/>
        <end position="35"/>
    </location>
</feature>
<comment type="catalytic activity">
    <reaction evidence="1">
        <text>[(1-&gt;4)-alpha-D-glucosyl](n) + ADP-alpha-D-glucose = [(1-&gt;4)-alpha-D-glucosyl](n+1) + ADP + H(+)</text>
        <dbReference type="Rhea" id="RHEA:18189"/>
        <dbReference type="Rhea" id="RHEA-COMP:9584"/>
        <dbReference type="Rhea" id="RHEA-COMP:9587"/>
        <dbReference type="ChEBI" id="CHEBI:15378"/>
        <dbReference type="ChEBI" id="CHEBI:15444"/>
        <dbReference type="ChEBI" id="CHEBI:57498"/>
        <dbReference type="ChEBI" id="CHEBI:456216"/>
        <dbReference type="EC" id="2.4.1.21"/>
    </reaction>
</comment>
<dbReference type="InterPro" id="IPR011835">
    <property type="entry name" value="GS/SS"/>
</dbReference>
<evidence type="ECO:0000256" key="9">
    <source>
        <dbReference type="ARBA" id="ARBA00022676"/>
    </source>
</evidence>
<keyword evidence="7" id="KW-0150">Chloroplast</keyword>
<evidence type="ECO:0000259" key="15">
    <source>
        <dbReference type="Pfam" id="PF08323"/>
    </source>
</evidence>
<accession>A0AAX6EMJ3</accession>
<evidence type="ECO:0000256" key="12">
    <source>
        <dbReference type="ARBA" id="ARBA00022946"/>
    </source>
</evidence>
<dbReference type="NCBIfam" id="TIGR02095">
    <property type="entry name" value="glgA"/>
    <property type="match status" value="1"/>
</dbReference>
<dbReference type="GO" id="GO:0004373">
    <property type="term" value="F:alpha-1,4-glucan glucosyltransferase (UDP-glucose donor) activity"/>
    <property type="evidence" value="ECO:0007669"/>
    <property type="project" value="InterPro"/>
</dbReference>
<organism evidence="16 17">
    <name type="scientific">Iris pallida</name>
    <name type="common">Sweet iris</name>
    <dbReference type="NCBI Taxonomy" id="29817"/>
    <lineage>
        <taxon>Eukaryota</taxon>
        <taxon>Viridiplantae</taxon>
        <taxon>Streptophyta</taxon>
        <taxon>Embryophyta</taxon>
        <taxon>Tracheophyta</taxon>
        <taxon>Spermatophyta</taxon>
        <taxon>Magnoliopsida</taxon>
        <taxon>Liliopsida</taxon>
        <taxon>Asparagales</taxon>
        <taxon>Iridaceae</taxon>
        <taxon>Iridoideae</taxon>
        <taxon>Irideae</taxon>
        <taxon>Iris</taxon>
    </lineage>
</organism>
<protein>
    <recommendedName>
        <fullName evidence="6">starch synthase</fullName>
        <ecNumber evidence="6">2.4.1.21</ecNumber>
    </recommendedName>
</protein>
<proteinExistence type="inferred from homology"/>
<dbReference type="Gene3D" id="3.40.50.2000">
    <property type="entry name" value="Glycogen Phosphorylase B"/>
    <property type="match status" value="2"/>
</dbReference>
<evidence type="ECO:0000256" key="13">
    <source>
        <dbReference type="ARBA" id="ARBA00023234"/>
    </source>
</evidence>
<keyword evidence="17" id="KW-1185">Reference proteome</keyword>
<dbReference type="SUPFAM" id="SSF53756">
    <property type="entry name" value="UDP-Glycosyltransferase/glycogen phosphorylase"/>
    <property type="match status" value="1"/>
</dbReference>
<dbReference type="GO" id="GO:0009501">
    <property type="term" value="C:amyloplast"/>
    <property type="evidence" value="ECO:0007669"/>
    <property type="project" value="UniProtKB-SubCell"/>
</dbReference>
<dbReference type="AlphaFoldDB" id="A0AAX6EMJ3"/>
<feature type="compositionally biased region" description="Acidic residues" evidence="14">
    <location>
        <begin position="86"/>
        <end position="95"/>
    </location>
</feature>
<dbReference type="GO" id="GO:0010021">
    <property type="term" value="P:amylopectin biosynthetic process"/>
    <property type="evidence" value="ECO:0007669"/>
    <property type="project" value="UniProtKB-ARBA"/>
</dbReference>
<evidence type="ECO:0000256" key="5">
    <source>
        <dbReference type="ARBA" id="ARBA00010281"/>
    </source>
</evidence>
<keyword evidence="10" id="KW-0808">Transferase</keyword>
<feature type="region of interest" description="Disordered" evidence="14">
    <location>
        <begin position="155"/>
        <end position="195"/>
    </location>
</feature>
<evidence type="ECO:0000256" key="3">
    <source>
        <dbReference type="ARBA" id="ARBA00004602"/>
    </source>
</evidence>
<dbReference type="EC" id="2.4.1.21" evidence="6"/>
<dbReference type="GO" id="GO:0009011">
    <property type="term" value="F:alpha-1,4-glucan glucosyltransferase (ADP-glucose donor) activity"/>
    <property type="evidence" value="ECO:0007669"/>
    <property type="project" value="UniProtKB-EC"/>
</dbReference>
<dbReference type="InterPro" id="IPR013534">
    <property type="entry name" value="Starch_synth_cat_dom"/>
</dbReference>
<dbReference type="GO" id="GO:0009507">
    <property type="term" value="C:chloroplast"/>
    <property type="evidence" value="ECO:0007669"/>
    <property type="project" value="UniProtKB-SubCell"/>
</dbReference>
<comment type="similarity">
    <text evidence="5">Belongs to the glycosyltransferase 1 family. Bacterial/plant glycogen synthase subfamily.</text>
</comment>
<evidence type="ECO:0000256" key="6">
    <source>
        <dbReference type="ARBA" id="ARBA00012588"/>
    </source>
</evidence>
<reference evidence="16" key="1">
    <citation type="journal article" date="2023" name="GigaByte">
        <title>Genome assembly of the bearded iris, Iris pallida Lam.</title>
        <authorList>
            <person name="Bruccoleri R.E."/>
            <person name="Oakeley E.J."/>
            <person name="Faust A.M.E."/>
            <person name="Altorfer M."/>
            <person name="Dessus-Babus S."/>
            <person name="Burckhardt D."/>
            <person name="Oertli M."/>
            <person name="Naumann U."/>
            <person name="Petersen F."/>
            <person name="Wong J."/>
        </authorList>
    </citation>
    <scope>NUCLEOTIDE SEQUENCE</scope>
    <source>
        <strain evidence="16">GSM-AAB239-AS_SAM_17_03QT</strain>
    </source>
</reference>
<dbReference type="CDD" id="cd03791">
    <property type="entry name" value="GT5_Glycogen_synthase_DULL1-like"/>
    <property type="match status" value="1"/>
</dbReference>
<keyword evidence="8" id="KW-0934">Plastid</keyword>
<keyword evidence="12" id="KW-0809">Transit peptide</keyword>
<evidence type="ECO:0000256" key="7">
    <source>
        <dbReference type="ARBA" id="ARBA00022528"/>
    </source>
</evidence>
<gene>
    <name evidence="16" type="ORF">M6B38_182360</name>
</gene>
<dbReference type="GO" id="GO:0019252">
    <property type="term" value="P:starch biosynthetic process"/>
    <property type="evidence" value="ECO:0007669"/>
    <property type="project" value="UniProtKB-KW"/>
</dbReference>
<evidence type="ECO:0000256" key="11">
    <source>
        <dbReference type="ARBA" id="ARBA00022922"/>
    </source>
</evidence>
<dbReference type="FunFam" id="3.40.50.2000:FF:000048">
    <property type="entry name" value="Starch synthase, chloroplastic/amyloplastic"/>
    <property type="match status" value="1"/>
</dbReference>
<evidence type="ECO:0000256" key="2">
    <source>
        <dbReference type="ARBA" id="ARBA00004229"/>
    </source>
</evidence>
<dbReference type="EMBL" id="JANAVB010035549">
    <property type="protein sequence ID" value="KAJ6805158.1"/>
    <property type="molecule type" value="Genomic_DNA"/>
</dbReference>
<name>A0AAX6EMJ3_IRIPA</name>
<dbReference type="PANTHER" id="PTHR45825:SF2">
    <property type="entry name" value="STARCH SYNTHASE 2, CHLOROPLASTIC_AMYLOPLASTIC"/>
    <property type="match status" value="1"/>
</dbReference>
<dbReference type="Pfam" id="PF08323">
    <property type="entry name" value="Glyco_transf_5"/>
    <property type="match status" value="1"/>
</dbReference>
<evidence type="ECO:0000313" key="17">
    <source>
        <dbReference type="Proteomes" id="UP001140949"/>
    </source>
</evidence>
<evidence type="ECO:0000256" key="8">
    <source>
        <dbReference type="ARBA" id="ARBA00022640"/>
    </source>
</evidence>
<comment type="caution">
    <text evidence="16">The sequence shown here is derived from an EMBL/GenBank/DDBJ whole genome shotgun (WGS) entry which is preliminary data.</text>
</comment>